<accession>A0A1L7D352</accession>
<sequence length="278" mass="28426">MARHLAPRSNFAIARWLLALLAISALLLLAGAVALLSSKPSFRADQVPVTTAPETTAPETAGPETAGPDTTAPPTNSSENTVISSPASLNPSVEESSPPPPPLPRTTPADTLILLDTSHRMAPFYPAASAELAATAQALGAAGKQVALWNYSSPLNPGITVGYRDNLGFGPAQDVATAVVQFGTGGVPQTRSAVLAAINYAAAVPGSRIVLVTAGTEADIDEAAFIPALEQALGTGVELAVIHLGQMPVDEVLREHAKTFAHPAIEALPETLSQATGV</sequence>
<dbReference type="AlphaFoldDB" id="A0A1L7D352"/>
<feature type="region of interest" description="Disordered" evidence="1">
    <location>
        <begin position="46"/>
        <end position="109"/>
    </location>
</feature>
<evidence type="ECO:0000313" key="3">
    <source>
        <dbReference type="Proteomes" id="UP000185491"/>
    </source>
</evidence>
<feature type="compositionally biased region" description="Low complexity" evidence="1">
    <location>
        <begin position="50"/>
        <end position="68"/>
    </location>
</feature>
<organism evidence="2 3">
    <name type="scientific">Corynebacterium phocae</name>
    <dbReference type="NCBI Taxonomy" id="161895"/>
    <lineage>
        <taxon>Bacteria</taxon>
        <taxon>Bacillati</taxon>
        <taxon>Actinomycetota</taxon>
        <taxon>Actinomycetes</taxon>
        <taxon>Mycobacteriales</taxon>
        <taxon>Corynebacteriaceae</taxon>
        <taxon>Corynebacterium</taxon>
    </lineage>
</organism>
<protein>
    <recommendedName>
        <fullName evidence="4">VWFA domain-containing protein</fullName>
    </recommendedName>
</protein>
<keyword evidence="3" id="KW-1185">Reference proteome</keyword>
<dbReference type="SUPFAM" id="SSF53300">
    <property type="entry name" value="vWA-like"/>
    <property type="match status" value="1"/>
</dbReference>
<dbReference type="KEGG" id="cpho:CPHO_06225"/>
<dbReference type="InterPro" id="IPR036465">
    <property type="entry name" value="vWFA_dom_sf"/>
</dbReference>
<gene>
    <name evidence="2" type="ORF">CPHO_06225</name>
</gene>
<dbReference type="Proteomes" id="UP000185491">
    <property type="component" value="Chromosome"/>
</dbReference>
<evidence type="ECO:0008006" key="4">
    <source>
        <dbReference type="Google" id="ProtNLM"/>
    </source>
</evidence>
<name>A0A1L7D352_9CORY</name>
<evidence type="ECO:0000313" key="2">
    <source>
        <dbReference type="EMBL" id="APT92554.1"/>
    </source>
</evidence>
<dbReference type="Gene3D" id="3.40.50.410">
    <property type="entry name" value="von Willebrand factor, type A domain"/>
    <property type="match status" value="1"/>
</dbReference>
<reference evidence="2 3" key="1">
    <citation type="submission" date="2014-08" db="EMBL/GenBank/DDBJ databases">
        <title>Complete genome sequence of Corynebacterium phocae M408/89/1(T)(=DSM 44612(T)), isolated from the common seal (Phoca vitulina).</title>
        <authorList>
            <person name="Ruckert C."/>
            <person name="Albersmeier A."/>
            <person name="Winkler A."/>
            <person name="Kalinowski J."/>
        </authorList>
    </citation>
    <scope>NUCLEOTIDE SEQUENCE [LARGE SCALE GENOMIC DNA]</scope>
    <source>
        <strain evidence="2 3">M408/89/1</strain>
    </source>
</reference>
<dbReference type="OrthoDB" id="4427980at2"/>
<feature type="compositionally biased region" description="Polar residues" evidence="1">
    <location>
        <begin position="72"/>
        <end position="87"/>
    </location>
</feature>
<dbReference type="STRING" id="161895.CPHO_06225"/>
<dbReference type="RefSeq" id="WP_075734144.1">
    <property type="nucleotide sequence ID" value="NZ_CP009249.1"/>
</dbReference>
<proteinExistence type="predicted"/>
<evidence type="ECO:0000256" key="1">
    <source>
        <dbReference type="SAM" id="MobiDB-lite"/>
    </source>
</evidence>
<dbReference type="EMBL" id="CP009249">
    <property type="protein sequence ID" value="APT92554.1"/>
    <property type="molecule type" value="Genomic_DNA"/>
</dbReference>